<reference evidence="2" key="1">
    <citation type="journal article" date="2017" name="Plant J.">
        <title>The pomegranate (Punica granatum L.) genome and the genomics of punicalagin biosynthesis.</title>
        <authorList>
            <person name="Qin G."/>
            <person name="Xu C."/>
            <person name="Ming R."/>
            <person name="Tang H."/>
            <person name="Guyot R."/>
            <person name="Kramer E.M."/>
            <person name="Hu Y."/>
            <person name="Yi X."/>
            <person name="Qi Y."/>
            <person name="Xu X."/>
            <person name="Gao Z."/>
            <person name="Pan H."/>
            <person name="Jian J."/>
            <person name="Tian Y."/>
            <person name="Yue Z."/>
            <person name="Xu Y."/>
        </authorList>
    </citation>
    <scope>NUCLEOTIDE SEQUENCE [LARGE SCALE GENOMIC DNA]</scope>
    <source>
        <strain evidence="2">cv. Dabenzi</strain>
    </source>
</reference>
<evidence type="ECO:0000313" key="1">
    <source>
        <dbReference type="EMBL" id="OWM74178.1"/>
    </source>
</evidence>
<organism evidence="1 2">
    <name type="scientific">Punica granatum</name>
    <name type="common">Pomegranate</name>
    <dbReference type="NCBI Taxonomy" id="22663"/>
    <lineage>
        <taxon>Eukaryota</taxon>
        <taxon>Viridiplantae</taxon>
        <taxon>Streptophyta</taxon>
        <taxon>Embryophyta</taxon>
        <taxon>Tracheophyta</taxon>
        <taxon>Spermatophyta</taxon>
        <taxon>Magnoliopsida</taxon>
        <taxon>eudicotyledons</taxon>
        <taxon>Gunneridae</taxon>
        <taxon>Pentapetalae</taxon>
        <taxon>rosids</taxon>
        <taxon>malvids</taxon>
        <taxon>Myrtales</taxon>
        <taxon>Lythraceae</taxon>
        <taxon>Punica</taxon>
    </lineage>
</organism>
<name>A0A218WNX4_PUNGR</name>
<dbReference type="AlphaFoldDB" id="A0A218WNX4"/>
<gene>
    <name evidence="1" type="ORF">CDL15_Pgr008490</name>
</gene>
<sequence>MKIARLGSLGPSVISGNPYRGVVAGVVPPPLGIKRIPSWPELWPHPMKSIEFPIGGSPDSEGCDFDHHSLIGVVGVLCGPPKP</sequence>
<comment type="caution">
    <text evidence="1">The sequence shown here is derived from an EMBL/GenBank/DDBJ whole genome shotgun (WGS) entry which is preliminary data.</text>
</comment>
<accession>A0A218WNX4</accession>
<dbReference type="Proteomes" id="UP000197138">
    <property type="component" value="Unassembled WGS sequence"/>
</dbReference>
<evidence type="ECO:0000313" key="2">
    <source>
        <dbReference type="Proteomes" id="UP000197138"/>
    </source>
</evidence>
<protein>
    <submittedName>
        <fullName evidence="1">Uncharacterized protein</fullName>
    </submittedName>
</protein>
<proteinExistence type="predicted"/>
<dbReference type="EMBL" id="MTKT01003794">
    <property type="protein sequence ID" value="OWM74178.1"/>
    <property type="molecule type" value="Genomic_DNA"/>
</dbReference>